<proteinExistence type="predicted"/>
<accession>A0A650ER32</accession>
<reference evidence="1 2" key="1">
    <citation type="submission" date="2019-11" db="EMBL/GenBank/DDBJ databases">
        <title>Genome Sequences of 31 Lactococcus lactis Bacteriophages Isolated from Foods.</title>
        <authorList>
            <person name="Marcelli B."/>
            <person name="de Jong A."/>
            <person name="Kuipers O.P."/>
        </authorList>
    </citation>
    <scope>NUCLEOTIDE SEQUENCE [LARGE SCALE GENOMIC DNA]</scope>
</reference>
<evidence type="ECO:0000313" key="1">
    <source>
        <dbReference type="EMBL" id="QGT52419.1"/>
    </source>
</evidence>
<sequence>MELQKREKQMLKFYAFSNGMLSKSKRIKARKAINEDLNNLLEEDKLSKEEYNTMHKELDKLDKLP</sequence>
<organism evidence="1 2">
    <name type="scientific">Lactococcus phage CHPC1020</name>
    <dbReference type="NCBI Taxonomy" id="2675237"/>
    <lineage>
        <taxon>Viruses</taxon>
        <taxon>Duplodnaviria</taxon>
        <taxon>Heunggongvirae</taxon>
        <taxon>Uroviricota</taxon>
        <taxon>Caudoviricetes</taxon>
        <taxon>Ceduovirus</taxon>
        <taxon>Ceduovirus CHPC1020</taxon>
    </lineage>
</organism>
<gene>
    <name evidence="1" type="ORF">CHPC1020_000073</name>
</gene>
<protein>
    <submittedName>
        <fullName evidence="1">Uncharacterized protein</fullName>
    </submittedName>
</protein>
<keyword evidence="2" id="KW-1185">Reference proteome</keyword>
<name>A0A650ER32_9CAUD</name>
<dbReference type="EMBL" id="MN689505">
    <property type="protein sequence ID" value="QGT52419.1"/>
    <property type="molecule type" value="Genomic_DNA"/>
</dbReference>
<dbReference type="Proteomes" id="UP000425991">
    <property type="component" value="Segment"/>
</dbReference>
<evidence type="ECO:0000313" key="2">
    <source>
        <dbReference type="Proteomes" id="UP000425991"/>
    </source>
</evidence>